<dbReference type="InterPro" id="IPR004256">
    <property type="entry name" value="DUF234"/>
</dbReference>
<feature type="non-terminal residue" evidence="2">
    <location>
        <position position="1"/>
    </location>
</feature>
<dbReference type="SUPFAM" id="SSF46785">
    <property type="entry name" value="Winged helix' DNA-binding domain"/>
    <property type="match status" value="1"/>
</dbReference>
<dbReference type="SUPFAM" id="SSF52980">
    <property type="entry name" value="Restriction endonuclease-like"/>
    <property type="match status" value="1"/>
</dbReference>
<reference evidence="2" key="1">
    <citation type="submission" date="2013-08" db="EMBL/GenBank/DDBJ databases">
        <authorList>
            <person name="Mendez C."/>
            <person name="Richter M."/>
            <person name="Ferrer M."/>
            <person name="Sanchez J."/>
        </authorList>
    </citation>
    <scope>NUCLEOTIDE SEQUENCE</scope>
</reference>
<reference evidence="2" key="2">
    <citation type="journal article" date="2014" name="ISME J.">
        <title>Microbial stratification in low pH oxic and suboxic macroscopic growths along an acid mine drainage.</title>
        <authorList>
            <person name="Mendez-Garcia C."/>
            <person name="Mesa V."/>
            <person name="Sprenger R.R."/>
            <person name="Richter M."/>
            <person name="Diez M.S."/>
            <person name="Solano J."/>
            <person name="Bargiela R."/>
            <person name="Golyshina O.V."/>
            <person name="Manteca A."/>
            <person name="Ramos J.L."/>
            <person name="Gallego J.R."/>
            <person name="Llorente I."/>
            <person name="Martins Dos Santos V.A."/>
            <person name="Jensen O.N."/>
            <person name="Pelaez A.I."/>
            <person name="Sanchez J."/>
            <person name="Ferrer M."/>
        </authorList>
    </citation>
    <scope>NUCLEOTIDE SEQUENCE</scope>
</reference>
<sequence>PLYEEGEFLLRIELREPRNYSLILRSIAHGNHTLGEICSYAGMDKSMVSKYVDVLMSLELIKPEIPFGASVKFKRRLYWISDPYLSFWFRFVLPNKSEIEGSHMADLNEKFLSDFEVYAGEQFERLMKNLVADGIMGRTFDNVARWWGRNKSKRSGEDIEEIDIVAHSEGRNELLFAECKWTAKPVSVTIVNRLKLKSKQLLEQYPESTVTYAVFSKSGFTGNINEIKDEAVLMDLNDMEKILFQNVERSK</sequence>
<dbReference type="PANTHER" id="PTHR34704:SF1">
    <property type="entry name" value="ATPASE"/>
    <property type="match status" value="1"/>
</dbReference>
<comment type="caution">
    <text evidence="2">The sequence shown here is derived from an EMBL/GenBank/DDBJ whole genome shotgun (WGS) entry which is preliminary data.</text>
</comment>
<feature type="domain" description="DUF234" evidence="1">
    <location>
        <begin position="88"/>
        <end position="183"/>
    </location>
</feature>
<name>T0ZSL4_9ZZZZ</name>
<dbReference type="Pfam" id="PF03008">
    <property type="entry name" value="DUF234"/>
    <property type="match status" value="1"/>
</dbReference>
<proteinExistence type="predicted"/>
<dbReference type="InterPro" id="IPR011335">
    <property type="entry name" value="Restrct_endonuc-II-like"/>
</dbReference>
<organism evidence="2">
    <name type="scientific">mine drainage metagenome</name>
    <dbReference type="NCBI Taxonomy" id="410659"/>
    <lineage>
        <taxon>unclassified sequences</taxon>
        <taxon>metagenomes</taxon>
        <taxon>ecological metagenomes</taxon>
    </lineage>
</organism>
<evidence type="ECO:0000313" key="2">
    <source>
        <dbReference type="EMBL" id="EQD31664.1"/>
    </source>
</evidence>
<evidence type="ECO:0000259" key="1">
    <source>
        <dbReference type="Pfam" id="PF03008"/>
    </source>
</evidence>
<protein>
    <submittedName>
        <fullName evidence="2">DEXX-box ATPase</fullName>
    </submittedName>
</protein>
<dbReference type="EMBL" id="AUZY01012041">
    <property type="protein sequence ID" value="EQD31664.1"/>
    <property type="molecule type" value="Genomic_DNA"/>
</dbReference>
<gene>
    <name evidence="2" type="ORF">B1B_18017</name>
</gene>
<dbReference type="AlphaFoldDB" id="T0ZSL4"/>
<dbReference type="PANTHER" id="PTHR34704">
    <property type="entry name" value="ATPASE"/>
    <property type="match status" value="1"/>
</dbReference>
<dbReference type="InterPro" id="IPR036390">
    <property type="entry name" value="WH_DNA-bd_sf"/>
</dbReference>
<accession>T0ZSL4</accession>